<keyword evidence="2" id="KW-1185">Reference proteome</keyword>
<reference evidence="1 2" key="1">
    <citation type="submission" date="2016-11" db="EMBL/GenBank/DDBJ databases">
        <title>The macronuclear genome of Stentor coeruleus: a giant cell with tiny introns.</title>
        <authorList>
            <person name="Slabodnick M."/>
            <person name="Ruby J.G."/>
            <person name="Reiff S.B."/>
            <person name="Swart E.C."/>
            <person name="Gosai S."/>
            <person name="Prabakaran S."/>
            <person name="Witkowska E."/>
            <person name="Larue G.E."/>
            <person name="Fisher S."/>
            <person name="Freeman R.M."/>
            <person name="Gunawardena J."/>
            <person name="Chu W."/>
            <person name="Stover N.A."/>
            <person name="Gregory B.D."/>
            <person name="Nowacki M."/>
            <person name="Derisi J."/>
            <person name="Roy S.W."/>
            <person name="Marshall W.F."/>
            <person name="Sood P."/>
        </authorList>
    </citation>
    <scope>NUCLEOTIDE SEQUENCE [LARGE SCALE GENOMIC DNA]</scope>
    <source>
        <strain evidence="1">WM001</strain>
    </source>
</reference>
<organism evidence="1 2">
    <name type="scientific">Stentor coeruleus</name>
    <dbReference type="NCBI Taxonomy" id="5963"/>
    <lineage>
        <taxon>Eukaryota</taxon>
        <taxon>Sar</taxon>
        <taxon>Alveolata</taxon>
        <taxon>Ciliophora</taxon>
        <taxon>Postciliodesmatophora</taxon>
        <taxon>Heterotrichea</taxon>
        <taxon>Heterotrichida</taxon>
        <taxon>Stentoridae</taxon>
        <taxon>Stentor</taxon>
    </lineage>
</organism>
<dbReference type="Proteomes" id="UP000187209">
    <property type="component" value="Unassembled WGS sequence"/>
</dbReference>
<protein>
    <submittedName>
        <fullName evidence="1">Uncharacterized protein</fullName>
    </submittedName>
</protein>
<evidence type="ECO:0000313" key="2">
    <source>
        <dbReference type="Proteomes" id="UP000187209"/>
    </source>
</evidence>
<evidence type="ECO:0000313" key="1">
    <source>
        <dbReference type="EMBL" id="OMJ92117.1"/>
    </source>
</evidence>
<name>A0A1R2CSY0_9CILI</name>
<proteinExistence type="predicted"/>
<sequence length="85" mass="9861">MSEEGKSFYVNRKCMHPRVQEVLQLRNPPSPVVVPRDNSQPRAGYLMSIHKEQILYVPCPQKTQKDKPEVTLSLESCLLRRRKLG</sequence>
<accession>A0A1R2CSY0</accession>
<dbReference type="EMBL" id="MPUH01000068">
    <property type="protein sequence ID" value="OMJ92117.1"/>
    <property type="molecule type" value="Genomic_DNA"/>
</dbReference>
<comment type="caution">
    <text evidence="1">The sequence shown here is derived from an EMBL/GenBank/DDBJ whole genome shotgun (WGS) entry which is preliminary data.</text>
</comment>
<gene>
    <name evidence="1" type="ORF">SteCoe_5223</name>
</gene>
<dbReference type="AlphaFoldDB" id="A0A1R2CSY0"/>